<dbReference type="GO" id="GO:0004190">
    <property type="term" value="F:aspartic-type endopeptidase activity"/>
    <property type="evidence" value="ECO:0007669"/>
    <property type="project" value="InterPro"/>
</dbReference>
<accession>A0A6J6P0T9</accession>
<proteinExistence type="predicted"/>
<protein>
    <submittedName>
        <fullName evidence="2">Unannotated protein</fullName>
    </submittedName>
</protein>
<organism evidence="2">
    <name type="scientific">freshwater metagenome</name>
    <dbReference type="NCBI Taxonomy" id="449393"/>
    <lineage>
        <taxon>unclassified sequences</taxon>
        <taxon>metagenomes</taxon>
        <taxon>ecological metagenomes</taxon>
    </lineage>
</organism>
<dbReference type="Pfam" id="PF20729">
    <property type="entry name" value="PE-PGRS_C"/>
    <property type="match status" value="1"/>
</dbReference>
<sequence>MSQGVLLIEEVHLEISATKGRKVRRIIKGMAIAISFSLIAVPTARADDSDSDSKSAREPVTVSVPIRTIDTPDKSGQNGILVVRVGRAAPISVMVDTGIVGLVLFGKPAGLKPTGKRTTTEIRGSKIPGAIFTAPVTIGGVTTTQPVTISVVNTSNPYIQQWKNRGISGIIGLGTGDGGNMTNILKSMPGALGLRWSIHFKRNIGTQKGRPGALILGAEPPVDPTMSFRLPYVSQDINGANNWDDHQADGCWTFGVLREQCVPTWFDSGFTLMRVLGRDFSRVPDTSTNLVKPGTRVKLAAAGSAFFGHKFIAGRTGSRNLVRLIPRGQPTINTGNSFYFDYTLTYDLAVGTVSLGDSNLKGN</sequence>
<gene>
    <name evidence="2" type="ORF">UFOPK2625_00073</name>
</gene>
<name>A0A6J6P0T9_9ZZZZ</name>
<dbReference type="Gene3D" id="2.40.70.10">
    <property type="entry name" value="Acid Proteases"/>
    <property type="match status" value="1"/>
</dbReference>
<feature type="domain" description="PE cleavage protein A C-terminal" evidence="1">
    <location>
        <begin position="75"/>
        <end position="193"/>
    </location>
</feature>
<dbReference type="InterPro" id="IPR021109">
    <property type="entry name" value="Peptidase_aspartic_dom_sf"/>
</dbReference>
<dbReference type="InterPro" id="IPR048054">
    <property type="entry name" value="PecA_C"/>
</dbReference>
<evidence type="ECO:0000259" key="1">
    <source>
        <dbReference type="Pfam" id="PF20729"/>
    </source>
</evidence>
<evidence type="ECO:0000313" key="2">
    <source>
        <dbReference type="EMBL" id="CAB4692830.1"/>
    </source>
</evidence>
<dbReference type="SUPFAM" id="SSF50630">
    <property type="entry name" value="Acid proteases"/>
    <property type="match status" value="1"/>
</dbReference>
<reference evidence="2" key="1">
    <citation type="submission" date="2020-05" db="EMBL/GenBank/DDBJ databases">
        <authorList>
            <person name="Chiriac C."/>
            <person name="Salcher M."/>
            <person name="Ghai R."/>
            <person name="Kavagutti S V."/>
        </authorList>
    </citation>
    <scope>NUCLEOTIDE SEQUENCE</scope>
</reference>
<dbReference type="AlphaFoldDB" id="A0A6J6P0T9"/>
<dbReference type="EMBL" id="CAEZXZ010000005">
    <property type="protein sequence ID" value="CAB4692830.1"/>
    <property type="molecule type" value="Genomic_DNA"/>
</dbReference>